<dbReference type="PANTHER" id="PTHR42964:SF1">
    <property type="entry name" value="POLYKETIDE BIOSYNTHESIS ENOYL-COA HYDRATASE PKSH-RELATED"/>
    <property type="match status" value="1"/>
</dbReference>
<comment type="function">
    <text evidence="1">Could possibly oxidize fatty acids using specific components.</text>
</comment>
<accession>A0A402C3L3</accession>
<name>A0A402C3L3_RHOWR</name>
<dbReference type="Gene3D" id="3.90.226.10">
    <property type="entry name" value="2-enoyl-CoA Hydratase, Chain A, domain 1"/>
    <property type="match status" value="1"/>
</dbReference>
<gene>
    <name evidence="7" type="ORF">Rhow_001197</name>
</gene>
<dbReference type="PANTHER" id="PTHR42964">
    <property type="entry name" value="ENOYL-COA HYDRATASE"/>
    <property type="match status" value="1"/>
</dbReference>
<dbReference type="Gene3D" id="6.10.250.2850">
    <property type="match status" value="1"/>
</dbReference>
<dbReference type="InterPro" id="IPR029045">
    <property type="entry name" value="ClpP/crotonase-like_dom_sf"/>
</dbReference>
<evidence type="ECO:0000256" key="4">
    <source>
        <dbReference type="ARBA" id="ARBA00023709"/>
    </source>
</evidence>
<dbReference type="EMBL" id="BHYM01000017">
    <property type="protein sequence ID" value="GCE38158.1"/>
    <property type="molecule type" value="Genomic_DNA"/>
</dbReference>
<dbReference type="GO" id="GO:0004300">
    <property type="term" value="F:enoyl-CoA hydratase activity"/>
    <property type="evidence" value="ECO:0007669"/>
    <property type="project" value="UniProtKB-EC"/>
</dbReference>
<dbReference type="PROSITE" id="PS00166">
    <property type="entry name" value="ENOYL_COA_HYDRATASE"/>
    <property type="match status" value="1"/>
</dbReference>
<evidence type="ECO:0000256" key="5">
    <source>
        <dbReference type="ARBA" id="ARBA00023717"/>
    </source>
</evidence>
<dbReference type="GO" id="GO:0006631">
    <property type="term" value="P:fatty acid metabolic process"/>
    <property type="evidence" value="ECO:0007669"/>
    <property type="project" value="UniProtKB-KW"/>
</dbReference>
<dbReference type="SUPFAM" id="SSF52096">
    <property type="entry name" value="ClpP/crotonase"/>
    <property type="match status" value="1"/>
</dbReference>
<dbReference type="Pfam" id="PF00378">
    <property type="entry name" value="ECH_1"/>
    <property type="match status" value="1"/>
</dbReference>
<dbReference type="InterPro" id="IPR001753">
    <property type="entry name" value="Enoyl-CoA_hydra/iso"/>
</dbReference>
<evidence type="ECO:0000256" key="6">
    <source>
        <dbReference type="RuleBase" id="RU003707"/>
    </source>
</evidence>
<keyword evidence="8" id="KW-1185">Reference proteome</keyword>
<keyword evidence="3" id="KW-0276">Fatty acid metabolism</keyword>
<keyword evidence="3" id="KW-0443">Lipid metabolism</keyword>
<comment type="similarity">
    <text evidence="2 6">Belongs to the enoyl-CoA hydratase/isomerase family.</text>
</comment>
<comment type="caution">
    <text evidence="7">The sequence shown here is derived from an EMBL/GenBank/DDBJ whole genome shotgun (WGS) entry which is preliminary data.</text>
</comment>
<evidence type="ECO:0000256" key="3">
    <source>
        <dbReference type="ARBA" id="ARBA00022832"/>
    </source>
</evidence>
<reference evidence="7 8" key="1">
    <citation type="submission" date="2018-11" db="EMBL/GenBank/DDBJ databases">
        <title>Microbial catabolism of amino acid.</title>
        <authorList>
            <person name="Hibi M."/>
            <person name="Ogawa J."/>
        </authorList>
    </citation>
    <scope>NUCLEOTIDE SEQUENCE [LARGE SCALE GENOMIC DNA]</scope>
    <source>
        <strain evidence="7 8">C31-06</strain>
    </source>
</reference>
<dbReference type="InterPro" id="IPR018376">
    <property type="entry name" value="Enoyl-CoA_hyd/isom_CS"/>
</dbReference>
<dbReference type="InterPro" id="IPR051683">
    <property type="entry name" value="Enoyl-CoA_Hydratase/Isomerase"/>
</dbReference>
<sequence length="283" mass="31833">MTSDITTEPWGNTVSVEFDEHRIAWVSLNRPDKRNAMNPTLNREMFATLDRLENDDRCAVVVLTGAGDAFSAGMDLKEYFRETDGKPRSVQHKVRGEGTNWQFRKLYNYTKPTIAMVNGWCFGGAFVPLVSCDLAIAAEDAMFGLSEVNWGVTPGNLVTRALAETIPTRDAMYHIMTGEPFDGRRAAEMRLVNEAVPADELRERTIELAKKLTSLSQWVVRCTKIGFRHSRLMSWESAEDFLYAKHDQAILFDSDARANGMNQFLDEKAYRPGLGTYSAAGQE</sequence>
<organism evidence="7 8">
    <name type="scientific">Rhodococcus wratislaviensis</name>
    <name type="common">Tsukamurella wratislaviensis</name>
    <dbReference type="NCBI Taxonomy" id="44752"/>
    <lineage>
        <taxon>Bacteria</taxon>
        <taxon>Bacillati</taxon>
        <taxon>Actinomycetota</taxon>
        <taxon>Actinomycetes</taxon>
        <taxon>Mycobacteriales</taxon>
        <taxon>Nocardiaceae</taxon>
        <taxon>Rhodococcus</taxon>
    </lineage>
</organism>
<comment type="catalytic activity">
    <reaction evidence="4">
        <text>a (3S)-3-hydroxyacyl-CoA = a (2E)-enoyl-CoA + H2O</text>
        <dbReference type="Rhea" id="RHEA:16105"/>
        <dbReference type="ChEBI" id="CHEBI:15377"/>
        <dbReference type="ChEBI" id="CHEBI:57318"/>
        <dbReference type="ChEBI" id="CHEBI:58856"/>
        <dbReference type="EC" id="4.2.1.17"/>
    </reaction>
</comment>
<evidence type="ECO:0000313" key="8">
    <source>
        <dbReference type="Proteomes" id="UP000287519"/>
    </source>
</evidence>
<comment type="catalytic activity">
    <reaction evidence="5">
        <text>a 4-saturated-(3S)-3-hydroxyacyl-CoA = a (3E)-enoyl-CoA + H2O</text>
        <dbReference type="Rhea" id="RHEA:20724"/>
        <dbReference type="ChEBI" id="CHEBI:15377"/>
        <dbReference type="ChEBI" id="CHEBI:58521"/>
        <dbReference type="ChEBI" id="CHEBI:137480"/>
        <dbReference type="EC" id="4.2.1.17"/>
    </reaction>
</comment>
<dbReference type="Proteomes" id="UP000287519">
    <property type="component" value="Unassembled WGS sequence"/>
</dbReference>
<dbReference type="AlphaFoldDB" id="A0A402C3L3"/>
<evidence type="ECO:0000313" key="7">
    <source>
        <dbReference type="EMBL" id="GCE38158.1"/>
    </source>
</evidence>
<evidence type="ECO:0000256" key="1">
    <source>
        <dbReference type="ARBA" id="ARBA00002994"/>
    </source>
</evidence>
<dbReference type="NCBIfam" id="NF006588">
    <property type="entry name" value="PRK09120.1"/>
    <property type="match status" value="1"/>
</dbReference>
<dbReference type="CDD" id="cd06558">
    <property type="entry name" value="crotonase-like"/>
    <property type="match status" value="1"/>
</dbReference>
<protein>
    <submittedName>
        <fullName evidence="7">Enoyl-CoA hydratase</fullName>
    </submittedName>
</protein>
<proteinExistence type="inferred from homology"/>
<dbReference type="GO" id="GO:0008300">
    <property type="term" value="P:isoprenoid catabolic process"/>
    <property type="evidence" value="ECO:0007669"/>
    <property type="project" value="TreeGrafter"/>
</dbReference>
<evidence type="ECO:0000256" key="2">
    <source>
        <dbReference type="ARBA" id="ARBA00005254"/>
    </source>
</evidence>
<dbReference type="RefSeq" id="WP_192581780.1">
    <property type="nucleotide sequence ID" value="NZ_BHYM01000017.1"/>
</dbReference>